<feature type="domain" description="SGNH hydrolase-type esterase" evidence="1">
    <location>
        <begin position="16"/>
        <end position="188"/>
    </location>
</feature>
<dbReference type="Proteomes" id="UP001156441">
    <property type="component" value="Unassembled WGS sequence"/>
</dbReference>
<dbReference type="CDD" id="cd01832">
    <property type="entry name" value="SGNH_hydrolase_like_1"/>
    <property type="match status" value="1"/>
</dbReference>
<organism evidence="2 3">
    <name type="scientific">Actinophytocola gossypii</name>
    <dbReference type="NCBI Taxonomy" id="2812003"/>
    <lineage>
        <taxon>Bacteria</taxon>
        <taxon>Bacillati</taxon>
        <taxon>Actinomycetota</taxon>
        <taxon>Actinomycetes</taxon>
        <taxon>Pseudonocardiales</taxon>
        <taxon>Pseudonocardiaceae</taxon>
    </lineage>
</organism>
<protein>
    <submittedName>
        <fullName evidence="2">SGNH/GDSL hydrolase family protein</fullName>
    </submittedName>
</protein>
<sequence>MVDAVRAPASVRTVAVLGDSVGVGIGDPALDGGWRGFAPLLAEALGGARLTNLSVSGARVGGVRTDQLPEALALRPDVAVVVAGMNDTMRSDFDPARLTADLDHTVGSLLAAGALVITVRYHEHHRVFRLPGPLRRALAARIAELNAVLDGVAARRGIACVDLGALPGIYQPAAWSVDRLHPSELGHRMLAGAIAARVAEAGLSAAEVSLDCAGGRPAGPLAHWSWLVCKGVPWLCRRGRDLVPYALSTLLTALLRG</sequence>
<dbReference type="InterPro" id="IPR013830">
    <property type="entry name" value="SGNH_hydro"/>
</dbReference>
<dbReference type="Gene3D" id="3.40.50.1110">
    <property type="entry name" value="SGNH hydrolase"/>
    <property type="match status" value="1"/>
</dbReference>
<keyword evidence="2" id="KW-0378">Hydrolase</keyword>
<evidence type="ECO:0000313" key="3">
    <source>
        <dbReference type="Proteomes" id="UP001156441"/>
    </source>
</evidence>
<dbReference type="PANTHER" id="PTHR43784:SF2">
    <property type="entry name" value="GDSL-LIKE LIPASE_ACYLHYDROLASE, PUTATIVE (AFU_ORTHOLOGUE AFUA_2G00820)-RELATED"/>
    <property type="match status" value="1"/>
</dbReference>
<dbReference type="PANTHER" id="PTHR43784">
    <property type="entry name" value="GDSL-LIKE LIPASE/ACYLHYDROLASE, PUTATIVE (AFU_ORTHOLOGUE AFUA_2G00820)-RELATED"/>
    <property type="match status" value="1"/>
</dbReference>
<evidence type="ECO:0000313" key="2">
    <source>
        <dbReference type="EMBL" id="MCT2584290.1"/>
    </source>
</evidence>
<dbReference type="InterPro" id="IPR053140">
    <property type="entry name" value="GDSL_Rv0518-like"/>
</dbReference>
<name>A0ABT2JA08_9PSEU</name>
<dbReference type="Pfam" id="PF13472">
    <property type="entry name" value="Lipase_GDSL_2"/>
    <property type="match status" value="1"/>
</dbReference>
<reference evidence="2 3" key="1">
    <citation type="submission" date="2021-02" db="EMBL/GenBank/DDBJ databases">
        <title>Actinophytocola xerophila sp. nov., isolated from soil of cotton cropping field.</title>
        <authorList>
            <person name="Huang R."/>
            <person name="Chen X."/>
            <person name="Ge X."/>
            <person name="Liu W."/>
        </authorList>
    </citation>
    <scope>NUCLEOTIDE SEQUENCE [LARGE SCALE GENOMIC DNA]</scope>
    <source>
        <strain evidence="2 3">S1-96</strain>
    </source>
</reference>
<dbReference type="GO" id="GO:0016787">
    <property type="term" value="F:hydrolase activity"/>
    <property type="evidence" value="ECO:0007669"/>
    <property type="project" value="UniProtKB-KW"/>
</dbReference>
<proteinExistence type="predicted"/>
<keyword evidence="3" id="KW-1185">Reference proteome</keyword>
<dbReference type="SUPFAM" id="SSF52266">
    <property type="entry name" value="SGNH hydrolase"/>
    <property type="match status" value="1"/>
</dbReference>
<evidence type="ECO:0000259" key="1">
    <source>
        <dbReference type="Pfam" id="PF13472"/>
    </source>
</evidence>
<dbReference type="InterPro" id="IPR036514">
    <property type="entry name" value="SGNH_hydro_sf"/>
</dbReference>
<dbReference type="EMBL" id="JAFFZE010000012">
    <property type="protein sequence ID" value="MCT2584290.1"/>
    <property type="molecule type" value="Genomic_DNA"/>
</dbReference>
<comment type="caution">
    <text evidence="2">The sequence shown here is derived from an EMBL/GenBank/DDBJ whole genome shotgun (WGS) entry which is preliminary data.</text>
</comment>
<accession>A0ABT2JA08</accession>
<gene>
    <name evidence="2" type="ORF">JT362_14285</name>
</gene>